<keyword evidence="3" id="KW-1185">Reference proteome</keyword>
<protein>
    <submittedName>
        <fullName evidence="4">Uncharacterized protein At3g28850</fullName>
    </submittedName>
</protein>
<dbReference type="RefSeq" id="XP_021864098.1">
    <property type="nucleotide sequence ID" value="XM_022008406.2"/>
</dbReference>
<dbReference type="PANTHER" id="PTHR45669">
    <property type="entry name" value="GLUTAREDOXIN DOMAIN-CONTAINING CYSTEINE-RICH PROTEIN CG12206-RELATED"/>
    <property type="match status" value="1"/>
</dbReference>
<evidence type="ECO:0000259" key="2">
    <source>
        <dbReference type="Pfam" id="PF00462"/>
    </source>
</evidence>
<sequence length="402" mass="44305">MGCVSSKLLKKNLKQELLFGSGDLPNHVVSLKSSTLGVLNQNQNQNQKKIQVVFPSSSPFKTINSNEEEKLEHKKEVKGGVLSGSKRLQSEEELEVINTWELMEDLEEGVPASPNSIQERSPLKRLVSQVGSPKGGKKLGGKENRGIDNTKKQQCYTTPRSGALKSWKLSSNSTNKLRKASCMDSPRRSNANANGNVNVNAWRRSLGPLIDSVEKEEIKEMVYSSSSSNSNSKNRYCSPDSSMEKCPPGGENCVVMYTTTLRGIRKTFEDCNIARKVMESYNVRVIERDVSMDSGYKEELRKLMVDVQTRPPTPPVVFIKGRLIGGAEEVVKLDEQGKLQGLLEGISISKGLSGCEGCGGIRFLMCMDCNGSCKVLDLNNNKIMLRCGECNENGLIHCPICC</sequence>
<dbReference type="KEGG" id="soe:110802946"/>
<dbReference type="InterPro" id="IPR036249">
    <property type="entry name" value="Thioredoxin-like_sf"/>
</dbReference>
<dbReference type="Pfam" id="PF23733">
    <property type="entry name" value="GRXCR1-2_C"/>
    <property type="match status" value="1"/>
</dbReference>
<dbReference type="PANTHER" id="PTHR45669:SF12">
    <property type="entry name" value="EMB|CAB85507.1"/>
    <property type="match status" value="1"/>
</dbReference>
<accession>A0A9R0KAW8</accession>
<dbReference type="Gene3D" id="3.40.30.10">
    <property type="entry name" value="Glutaredoxin"/>
    <property type="match status" value="1"/>
</dbReference>
<dbReference type="Proteomes" id="UP000813463">
    <property type="component" value="Chromosome 2"/>
</dbReference>
<evidence type="ECO:0000313" key="4">
    <source>
        <dbReference type="RefSeq" id="XP_021864098.1"/>
    </source>
</evidence>
<evidence type="ECO:0000256" key="1">
    <source>
        <dbReference type="SAM" id="MobiDB-lite"/>
    </source>
</evidence>
<dbReference type="AlphaFoldDB" id="A0A9R0KAW8"/>
<proteinExistence type="predicted"/>
<dbReference type="SUPFAM" id="SSF52833">
    <property type="entry name" value="Thioredoxin-like"/>
    <property type="match status" value="1"/>
</dbReference>
<evidence type="ECO:0000313" key="3">
    <source>
        <dbReference type="Proteomes" id="UP000813463"/>
    </source>
</evidence>
<reference evidence="4" key="2">
    <citation type="submission" date="2025-08" db="UniProtKB">
        <authorList>
            <consortium name="RefSeq"/>
        </authorList>
    </citation>
    <scope>IDENTIFICATION</scope>
    <source>
        <tissue evidence="4">Leaf</tissue>
    </source>
</reference>
<feature type="region of interest" description="Disordered" evidence="1">
    <location>
        <begin position="110"/>
        <end position="163"/>
    </location>
</feature>
<gene>
    <name evidence="4" type="primary">LOC110802946</name>
</gene>
<organism evidence="3 4">
    <name type="scientific">Spinacia oleracea</name>
    <name type="common">Spinach</name>
    <dbReference type="NCBI Taxonomy" id="3562"/>
    <lineage>
        <taxon>Eukaryota</taxon>
        <taxon>Viridiplantae</taxon>
        <taxon>Streptophyta</taxon>
        <taxon>Embryophyta</taxon>
        <taxon>Tracheophyta</taxon>
        <taxon>Spermatophyta</taxon>
        <taxon>Magnoliopsida</taxon>
        <taxon>eudicotyledons</taxon>
        <taxon>Gunneridae</taxon>
        <taxon>Pentapetalae</taxon>
        <taxon>Caryophyllales</taxon>
        <taxon>Chenopodiaceae</taxon>
        <taxon>Chenopodioideae</taxon>
        <taxon>Anserineae</taxon>
        <taxon>Spinacia</taxon>
    </lineage>
</organism>
<dbReference type="PROSITE" id="PS51354">
    <property type="entry name" value="GLUTAREDOXIN_2"/>
    <property type="match status" value="1"/>
</dbReference>
<dbReference type="CDD" id="cd03031">
    <property type="entry name" value="GRX_GRX_like"/>
    <property type="match status" value="1"/>
</dbReference>
<dbReference type="InterPro" id="IPR002109">
    <property type="entry name" value="Glutaredoxin"/>
</dbReference>
<name>A0A9R0KAW8_SPIOL</name>
<feature type="domain" description="Glutaredoxin" evidence="2">
    <location>
        <begin position="254"/>
        <end position="324"/>
    </location>
</feature>
<dbReference type="GeneID" id="110802946"/>
<dbReference type="Pfam" id="PF00462">
    <property type="entry name" value="Glutaredoxin"/>
    <property type="match status" value="1"/>
</dbReference>
<reference evidence="3" key="1">
    <citation type="journal article" date="2021" name="Nat. Commun.">
        <title>Genomic analyses provide insights into spinach domestication and the genetic basis of agronomic traits.</title>
        <authorList>
            <person name="Cai X."/>
            <person name="Sun X."/>
            <person name="Xu C."/>
            <person name="Sun H."/>
            <person name="Wang X."/>
            <person name="Ge C."/>
            <person name="Zhang Z."/>
            <person name="Wang Q."/>
            <person name="Fei Z."/>
            <person name="Jiao C."/>
            <person name="Wang Q."/>
        </authorList>
    </citation>
    <scope>NUCLEOTIDE SEQUENCE [LARGE SCALE GENOMIC DNA]</scope>
    <source>
        <strain evidence="3">cv. Varoflay</strain>
    </source>
</reference>
<feature type="compositionally biased region" description="Basic and acidic residues" evidence="1">
    <location>
        <begin position="140"/>
        <end position="151"/>
    </location>
</feature>
<dbReference type="OrthoDB" id="423313at2759"/>